<organism evidence="2 3">
    <name type="scientific">Oxynema aestuarii AP17</name>
    <dbReference type="NCBI Taxonomy" id="2064643"/>
    <lineage>
        <taxon>Bacteria</taxon>
        <taxon>Bacillati</taxon>
        <taxon>Cyanobacteriota</taxon>
        <taxon>Cyanophyceae</taxon>
        <taxon>Oscillatoriophycideae</taxon>
        <taxon>Oscillatoriales</taxon>
        <taxon>Oscillatoriaceae</taxon>
        <taxon>Oxynema</taxon>
        <taxon>Oxynema aestuarii</taxon>
    </lineage>
</organism>
<feature type="transmembrane region" description="Helical" evidence="1">
    <location>
        <begin position="204"/>
        <end position="227"/>
    </location>
</feature>
<protein>
    <submittedName>
        <fullName evidence="2">TIGR02587 family membrane protein</fullName>
    </submittedName>
</protein>
<name>A0A6H1U2F5_9CYAN</name>
<evidence type="ECO:0000256" key="1">
    <source>
        <dbReference type="SAM" id="Phobius"/>
    </source>
</evidence>
<reference evidence="2 3" key="1">
    <citation type="submission" date="2020-04" db="EMBL/GenBank/DDBJ databases">
        <authorList>
            <person name="Basu S."/>
            <person name="Maruthanayagam V."/>
            <person name="Chakraborty S."/>
            <person name="Pramanik A."/>
            <person name="Mukherjee J."/>
            <person name="Brink B."/>
        </authorList>
    </citation>
    <scope>NUCLEOTIDE SEQUENCE [LARGE SCALE GENOMIC DNA]</scope>
    <source>
        <strain evidence="2 3">AP17</strain>
    </source>
</reference>
<feature type="transmembrane region" description="Helical" evidence="1">
    <location>
        <begin position="119"/>
        <end position="141"/>
    </location>
</feature>
<dbReference type="RefSeq" id="WP_168570982.1">
    <property type="nucleotide sequence ID" value="NZ_CP051167.1"/>
</dbReference>
<sequence length="298" mass="32725">MKPPSTSPISSLWLRELNDLICGSLGGFLFGIPLLYTMEVWWVGSFTKPWIRLGAIALTYAAVFLFNRTAGFRHHKKSPMSWLDTAMESIEAMAIGFTCAAYILILLREINQTTPLTEILGKLVFEGLPFSLGVALARSFLRGDRDSSIAEQKTGTLPTSSQTSANFNDTLTDISATLIGATTVAFSLAPTDEIPMLAAATSPIWLIAIIISSLLISYGIVFIAGFINQNKRFQHRGWFENPLSETLLCYLVSLVASAIMLWFFQNSTFSDPWNEWLRYVLLLGLPATIGGAAGRLAV</sequence>
<feature type="transmembrane region" description="Helical" evidence="1">
    <location>
        <begin position="20"/>
        <end position="38"/>
    </location>
</feature>
<evidence type="ECO:0000313" key="2">
    <source>
        <dbReference type="EMBL" id="QIZ72835.1"/>
    </source>
</evidence>
<dbReference type="KEGG" id="oxy:HCG48_21370"/>
<dbReference type="InterPro" id="IPR024464">
    <property type="entry name" value="DUF2391"/>
</dbReference>
<keyword evidence="1" id="KW-1133">Transmembrane helix</keyword>
<feature type="transmembrane region" description="Helical" evidence="1">
    <location>
        <begin position="50"/>
        <end position="70"/>
    </location>
</feature>
<keyword evidence="1" id="KW-0812">Transmembrane</keyword>
<dbReference type="InterPro" id="IPR013416">
    <property type="entry name" value="CHP02587_IM"/>
</dbReference>
<keyword evidence="3" id="KW-1185">Reference proteome</keyword>
<accession>A0A6H1U2F5</accession>
<dbReference type="Proteomes" id="UP000500857">
    <property type="component" value="Chromosome"/>
</dbReference>
<dbReference type="Pfam" id="PF09622">
    <property type="entry name" value="DUF2391"/>
    <property type="match status" value="1"/>
</dbReference>
<feature type="transmembrane region" description="Helical" evidence="1">
    <location>
        <begin position="247"/>
        <end position="264"/>
    </location>
</feature>
<dbReference type="AlphaFoldDB" id="A0A6H1U2F5"/>
<feature type="transmembrane region" description="Helical" evidence="1">
    <location>
        <begin position="90"/>
        <end position="107"/>
    </location>
</feature>
<evidence type="ECO:0000313" key="3">
    <source>
        <dbReference type="Proteomes" id="UP000500857"/>
    </source>
</evidence>
<gene>
    <name evidence="2" type="ORF">HCG48_21370</name>
</gene>
<keyword evidence="1" id="KW-0472">Membrane</keyword>
<feature type="transmembrane region" description="Helical" evidence="1">
    <location>
        <begin position="276"/>
        <end position="297"/>
    </location>
</feature>
<dbReference type="NCBIfam" id="TIGR02587">
    <property type="entry name" value="TIGR02587 family membrane protein"/>
    <property type="match status" value="1"/>
</dbReference>
<dbReference type="EMBL" id="CP051167">
    <property type="protein sequence ID" value="QIZ72835.1"/>
    <property type="molecule type" value="Genomic_DNA"/>
</dbReference>
<proteinExistence type="predicted"/>